<organism evidence="1 2">
    <name type="scientific">Oryza meyeriana var. granulata</name>
    <dbReference type="NCBI Taxonomy" id="110450"/>
    <lineage>
        <taxon>Eukaryota</taxon>
        <taxon>Viridiplantae</taxon>
        <taxon>Streptophyta</taxon>
        <taxon>Embryophyta</taxon>
        <taxon>Tracheophyta</taxon>
        <taxon>Spermatophyta</taxon>
        <taxon>Magnoliopsida</taxon>
        <taxon>Liliopsida</taxon>
        <taxon>Poales</taxon>
        <taxon>Poaceae</taxon>
        <taxon>BOP clade</taxon>
        <taxon>Oryzoideae</taxon>
        <taxon>Oryzeae</taxon>
        <taxon>Oryzinae</taxon>
        <taxon>Oryza</taxon>
        <taxon>Oryza meyeriana</taxon>
    </lineage>
</organism>
<proteinExistence type="predicted"/>
<accession>A0A6G1CTG7</accession>
<dbReference type="EMBL" id="SPHZ02000008">
    <property type="protein sequence ID" value="KAF0903382.1"/>
    <property type="molecule type" value="Genomic_DNA"/>
</dbReference>
<comment type="caution">
    <text evidence="1">The sequence shown here is derived from an EMBL/GenBank/DDBJ whole genome shotgun (WGS) entry which is preliminary data.</text>
</comment>
<evidence type="ECO:0000313" key="2">
    <source>
        <dbReference type="Proteomes" id="UP000479710"/>
    </source>
</evidence>
<dbReference type="Proteomes" id="UP000479710">
    <property type="component" value="Unassembled WGS sequence"/>
</dbReference>
<dbReference type="AlphaFoldDB" id="A0A6G1CTG7"/>
<evidence type="ECO:0000313" key="1">
    <source>
        <dbReference type="EMBL" id="KAF0903382.1"/>
    </source>
</evidence>
<gene>
    <name evidence="1" type="ORF">E2562_027250</name>
</gene>
<keyword evidence="2" id="KW-1185">Reference proteome</keyword>
<protein>
    <submittedName>
        <fullName evidence="1">Uncharacterized protein</fullName>
    </submittedName>
</protein>
<dbReference type="OrthoDB" id="5871515at2759"/>
<name>A0A6G1CTG7_9ORYZ</name>
<reference evidence="1 2" key="1">
    <citation type="submission" date="2019-11" db="EMBL/GenBank/DDBJ databases">
        <title>Whole genome sequence of Oryza granulata.</title>
        <authorList>
            <person name="Li W."/>
        </authorList>
    </citation>
    <scope>NUCLEOTIDE SEQUENCE [LARGE SCALE GENOMIC DNA]</scope>
    <source>
        <strain evidence="2">cv. Menghai</strain>
        <tissue evidence="1">Leaf</tissue>
    </source>
</reference>
<sequence>MAGSGAVDAATVGRGAVDPSTTCLGVVDPVAAGLVSVDLVAAGLIDLFSYQWWVGTSLGRCIDDSTTCTT</sequence>